<protein>
    <submittedName>
        <fullName evidence="3">Aminopeptidase</fullName>
    </submittedName>
</protein>
<dbReference type="SUPFAM" id="SSF53187">
    <property type="entry name" value="Zn-dependent exopeptidases"/>
    <property type="match status" value="1"/>
</dbReference>
<reference evidence="3 4" key="1">
    <citation type="submission" date="2023-04" db="EMBL/GenBank/DDBJ databases">
        <title>Draft genome sequence of acteroides sedimenti strain YN3PY1.</title>
        <authorList>
            <person name="Yoshida N."/>
        </authorList>
    </citation>
    <scope>NUCLEOTIDE SEQUENCE [LARGE SCALE GENOMIC DNA]</scope>
    <source>
        <strain evidence="3 4">YN3PY1</strain>
    </source>
</reference>
<dbReference type="Proteomes" id="UP001496674">
    <property type="component" value="Chromosome"/>
</dbReference>
<dbReference type="PANTHER" id="PTHR12147">
    <property type="entry name" value="METALLOPEPTIDASE M28 FAMILY MEMBER"/>
    <property type="match status" value="1"/>
</dbReference>
<evidence type="ECO:0000259" key="2">
    <source>
        <dbReference type="Pfam" id="PF04389"/>
    </source>
</evidence>
<sequence length="332" mass="37288">MKKEIIAALFLAATLPVFAQKPVEKGLQSISQESAKATIGFLASDELEGREAGTRGGRIAAEYIVSQLRLMNIQPLDESYYQPFEAYRKERQQKGRWQVHPDSIALIKGGVHKRLNLKNILAKIEGKNPNEYVIVGAHYDHLGIDPTLVGDCIYNGADDNASGVSAVLQLAKAFLVCGQQPERTIIFAFWDGEESGLLGSSYFVQNCQFIQSVKGYLNYDMIGRNTNEAKPQLVDYFYTQAHPAFGDWLKGDIQKYKLKLEPIYHAWDKPVGGSDNGSFAKAGIPIIWYHTNAHPDYHQPSDEASRINWEKVVEITKASYLNLWRLANEKSY</sequence>
<feature type="signal peptide" evidence="1">
    <location>
        <begin position="1"/>
        <end position="19"/>
    </location>
</feature>
<organism evidence="3 4">
    <name type="scientific">Bacteroides sedimenti</name>
    <dbReference type="NCBI Taxonomy" id="2136147"/>
    <lineage>
        <taxon>Bacteria</taxon>
        <taxon>Pseudomonadati</taxon>
        <taxon>Bacteroidota</taxon>
        <taxon>Bacteroidia</taxon>
        <taxon>Bacteroidales</taxon>
        <taxon>Bacteroidaceae</taxon>
        <taxon>Bacteroides</taxon>
    </lineage>
</organism>
<evidence type="ECO:0000256" key="1">
    <source>
        <dbReference type="SAM" id="SignalP"/>
    </source>
</evidence>
<dbReference type="InterPro" id="IPR007484">
    <property type="entry name" value="Peptidase_M28"/>
</dbReference>
<proteinExistence type="predicted"/>
<dbReference type="GO" id="GO:0004177">
    <property type="term" value="F:aminopeptidase activity"/>
    <property type="evidence" value="ECO:0007669"/>
    <property type="project" value="UniProtKB-KW"/>
</dbReference>
<keyword evidence="4" id="KW-1185">Reference proteome</keyword>
<evidence type="ECO:0000313" key="4">
    <source>
        <dbReference type="Proteomes" id="UP001496674"/>
    </source>
</evidence>
<keyword evidence="3" id="KW-0645">Protease</keyword>
<dbReference type="InterPro" id="IPR045175">
    <property type="entry name" value="M28_fam"/>
</dbReference>
<dbReference type="RefSeq" id="WP_353334262.1">
    <property type="nucleotide sequence ID" value="NZ_AP028055.1"/>
</dbReference>
<dbReference type="Pfam" id="PF04389">
    <property type="entry name" value="Peptidase_M28"/>
    <property type="match status" value="1"/>
</dbReference>
<accession>A0ABM8IGA5</accession>
<keyword evidence="3" id="KW-0031">Aminopeptidase</keyword>
<feature type="chain" id="PRO_5046883657" evidence="1">
    <location>
        <begin position="20"/>
        <end position="332"/>
    </location>
</feature>
<evidence type="ECO:0000313" key="3">
    <source>
        <dbReference type="EMBL" id="BEG99058.1"/>
    </source>
</evidence>
<gene>
    <name evidence="3" type="ORF">BSYN_13230</name>
</gene>
<feature type="domain" description="Peptidase M28" evidence="2">
    <location>
        <begin position="119"/>
        <end position="317"/>
    </location>
</feature>
<dbReference type="EMBL" id="AP028055">
    <property type="protein sequence ID" value="BEG99058.1"/>
    <property type="molecule type" value="Genomic_DNA"/>
</dbReference>
<keyword evidence="1" id="KW-0732">Signal</keyword>
<dbReference type="Gene3D" id="3.40.630.10">
    <property type="entry name" value="Zn peptidases"/>
    <property type="match status" value="1"/>
</dbReference>
<name>A0ABM8IGA5_9BACE</name>
<dbReference type="PANTHER" id="PTHR12147:SF26">
    <property type="entry name" value="PEPTIDASE M28 DOMAIN-CONTAINING PROTEIN"/>
    <property type="match status" value="1"/>
</dbReference>
<keyword evidence="3" id="KW-0378">Hydrolase</keyword>